<dbReference type="STRING" id="350688.Clos_1617"/>
<feature type="transmembrane region" description="Helical" evidence="1">
    <location>
        <begin position="32"/>
        <end position="50"/>
    </location>
</feature>
<dbReference type="HOGENOM" id="CLU_094201_1_1_9"/>
<dbReference type="KEGG" id="aoe:Clos_1617"/>
<dbReference type="Proteomes" id="UP000000269">
    <property type="component" value="Chromosome"/>
</dbReference>
<keyword evidence="1" id="KW-0812">Transmembrane</keyword>
<dbReference type="AlphaFoldDB" id="A8MFJ7"/>
<dbReference type="InterPro" id="IPR014245">
    <property type="entry name" value="Spore_III_AF"/>
</dbReference>
<reference evidence="3" key="1">
    <citation type="submission" date="2007-10" db="EMBL/GenBank/DDBJ databases">
        <title>Complete genome of Alkaliphilus oremlandii OhILAs.</title>
        <authorList>
            <person name="Copeland A."/>
            <person name="Lucas S."/>
            <person name="Lapidus A."/>
            <person name="Barry K."/>
            <person name="Detter J.C."/>
            <person name="Glavina del Rio T."/>
            <person name="Hammon N."/>
            <person name="Israni S."/>
            <person name="Dalin E."/>
            <person name="Tice H."/>
            <person name="Pitluck S."/>
            <person name="Chain P."/>
            <person name="Malfatti S."/>
            <person name="Shin M."/>
            <person name="Vergez L."/>
            <person name="Schmutz J."/>
            <person name="Larimer F."/>
            <person name="Land M."/>
            <person name="Hauser L."/>
            <person name="Kyrpides N."/>
            <person name="Mikhailova N."/>
            <person name="Stolz J.F."/>
            <person name="Dawson A."/>
            <person name="Fisher E."/>
            <person name="Crable B."/>
            <person name="Perera E."/>
            <person name="Lisak J."/>
            <person name="Ranganathan M."/>
            <person name="Basu P."/>
            <person name="Richardson P."/>
        </authorList>
    </citation>
    <scope>NUCLEOTIDE SEQUENCE [LARGE SCALE GENOMIC DNA]</scope>
    <source>
        <strain evidence="3">OhILAs</strain>
    </source>
</reference>
<proteinExistence type="predicted"/>
<evidence type="ECO:0000313" key="2">
    <source>
        <dbReference type="EMBL" id="ABW19160.1"/>
    </source>
</evidence>
<dbReference type="EMBL" id="CP000853">
    <property type="protein sequence ID" value="ABW19160.1"/>
    <property type="molecule type" value="Genomic_DNA"/>
</dbReference>
<sequence length="210" mass="23885">MDFVRQWTITIVSVIIFITFVEILIPNSNNKRYINVVVGFLLMIIILNPLTKFIAGEIDFEESILKSLNQIEAETAKNVINNIQYSNEEMVISLYKKKIVEQVTTRLEKNTDYLVKDVLVNIVEDINSANFGSVSSLDITLTENQKDNVELESKIKPVKINVSLGDKINNTVKANSILISSEEDALKKELENFLNVSKENINIYTLKNNN</sequence>
<keyword evidence="1" id="KW-0472">Membrane</keyword>
<feature type="transmembrane region" description="Helical" evidence="1">
    <location>
        <begin position="6"/>
        <end position="25"/>
    </location>
</feature>
<gene>
    <name evidence="2" type="ordered locus">Clos_1617</name>
</gene>
<protein>
    <submittedName>
        <fullName evidence="2">Sporulation stage III protein AF</fullName>
    </submittedName>
</protein>
<dbReference type="RefSeq" id="WP_012159472.1">
    <property type="nucleotide sequence ID" value="NC_009922.1"/>
</dbReference>
<evidence type="ECO:0000256" key="1">
    <source>
        <dbReference type="SAM" id="Phobius"/>
    </source>
</evidence>
<keyword evidence="1" id="KW-1133">Transmembrane helix</keyword>
<accession>A8MFJ7</accession>
<keyword evidence="3" id="KW-1185">Reference proteome</keyword>
<dbReference type="NCBIfam" id="TIGR02896">
    <property type="entry name" value="spore_III_AF"/>
    <property type="match status" value="1"/>
</dbReference>
<name>A8MFJ7_ALKOO</name>
<organism evidence="2 3">
    <name type="scientific">Alkaliphilus oremlandii (strain OhILAs)</name>
    <name type="common">Clostridium oremlandii (strain OhILAs)</name>
    <dbReference type="NCBI Taxonomy" id="350688"/>
    <lineage>
        <taxon>Bacteria</taxon>
        <taxon>Bacillati</taxon>
        <taxon>Bacillota</taxon>
        <taxon>Clostridia</taxon>
        <taxon>Peptostreptococcales</taxon>
        <taxon>Natronincolaceae</taxon>
        <taxon>Alkaliphilus</taxon>
    </lineage>
</organism>
<dbReference type="Pfam" id="PF09581">
    <property type="entry name" value="Spore_III_AF"/>
    <property type="match status" value="1"/>
</dbReference>
<dbReference type="OrthoDB" id="1738919at2"/>
<dbReference type="eggNOG" id="ENOG5032WKB">
    <property type="taxonomic scope" value="Bacteria"/>
</dbReference>
<evidence type="ECO:0000313" key="3">
    <source>
        <dbReference type="Proteomes" id="UP000000269"/>
    </source>
</evidence>